<keyword evidence="2" id="KW-1185">Reference proteome</keyword>
<evidence type="ECO:0008006" key="3">
    <source>
        <dbReference type="Google" id="ProtNLM"/>
    </source>
</evidence>
<dbReference type="Proteomes" id="UP000077266">
    <property type="component" value="Unassembled WGS sequence"/>
</dbReference>
<dbReference type="Gene3D" id="3.60.130.30">
    <property type="match status" value="1"/>
</dbReference>
<evidence type="ECO:0000313" key="1">
    <source>
        <dbReference type="EMBL" id="KZV79611.1"/>
    </source>
</evidence>
<dbReference type="OrthoDB" id="3200752at2759"/>
<reference evidence="1 2" key="1">
    <citation type="journal article" date="2016" name="Mol. Biol. Evol.">
        <title>Comparative Genomics of Early-Diverging Mushroom-Forming Fungi Provides Insights into the Origins of Lignocellulose Decay Capabilities.</title>
        <authorList>
            <person name="Nagy L.G."/>
            <person name="Riley R."/>
            <person name="Tritt A."/>
            <person name="Adam C."/>
            <person name="Daum C."/>
            <person name="Floudas D."/>
            <person name="Sun H."/>
            <person name="Yadav J.S."/>
            <person name="Pangilinan J."/>
            <person name="Larsson K.H."/>
            <person name="Matsuura K."/>
            <person name="Barry K."/>
            <person name="Labutti K."/>
            <person name="Kuo R."/>
            <person name="Ohm R.A."/>
            <person name="Bhattacharya S.S."/>
            <person name="Shirouzu T."/>
            <person name="Yoshinaga Y."/>
            <person name="Martin F.M."/>
            <person name="Grigoriev I.V."/>
            <person name="Hibbett D.S."/>
        </authorList>
    </citation>
    <scope>NUCLEOTIDE SEQUENCE [LARGE SCALE GENOMIC DNA]</scope>
    <source>
        <strain evidence="1 2">HHB12029</strain>
    </source>
</reference>
<proteinExistence type="predicted"/>
<dbReference type="AlphaFoldDB" id="A0A165B0J0"/>
<gene>
    <name evidence="1" type="ORF">EXIGLDRAFT_578892</name>
</gene>
<protein>
    <recommendedName>
        <fullName evidence="3">Fe2OG dioxygenase domain-containing protein</fullName>
    </recommendedName>
</protein>
<name>A0A165B0J0_EXIGL</name>
<dbReference type="EMBL" id="KV426587">
    <property type="protein sequence ID" value="KZV79611.1"/>
    <property type="molecule type" value="Genomic_DNA"/>
</dbReference>
<feature type="non-terminal residue" evidence="1">
    <location>
        <position position="83"/>
    </location>
</feature>
<accession>A0A165B0J0</accession>
<feature type="non-terminal residue" evidence="1">
    <location>
        <position position="1"/>
    </location>
</feature>
<organism evidence="1 2">
    <name type="scientific">Exidia glandulosa HHB12029</name>
    <dbReference type="NCBI Taxonomy" id="1314781"/>
    <lineage>
        <taxon>Eukaryota</taxon>
        <taxon>Fungi</taxon>
        <taxon>Dikarya</taxon>
        <taxon>Basidiomycota</taxon>
        <taxon>Agaricomycotina</taxon>
        <taxon>Agaricomycetes</taxon>
        <taxon>Auriculariales</taxon>
        <taxon>Exidiaceae</taxon>
        <taxon>Exidia</taxon>
    </lineage>
</organism>
<dbReference type="InParanoid" id="A0A165B0J0"/>
<evidence type="ECO:0000313" key="2">
    <source>
        <dbReference type="Proteomes" id="UP000077266"/>
    </source>
</evidence>
<sequence length="83" mass="9543">FHGRSLIYNRETPTHNDRRDMKFAWTPLLTLGRYTTGKLRVLDLEIDYKPGALVLIRGGTLKHSVTFEGGQRVAIAHFMHHNV</sequence>